<accession>A0A2H1K4F3</accession>
<reference evidence="2 3" key="1">
    <citation type="submission" date="2017-03" db="EMBL/GenBank/DDBJ databases">
        <authorList>
            <person name="Afonso C.L."/>
            <person name="Miller P.J."/>
            <person name="Scott M.A."/>
            <person name="Spackman E."/>
            <person name="Goraichik I."/>
            <person name="Dimitrov K.M."/>
            <person name="Suarez D.L."/>
            <person name="Swayne D.E."/>
        </authorList>
    </citation>
    <scope>NUCLEOTIDE SEQUENCE [LARGE SCALE GENOMIC DNA]</scope>
    <source>
        <strain evidence="2 3">CNRZ 918</strain>
    </source>
</reference>
<feature type="region of interest" description="Disordered" evidence="1">
    <location>
        <begin position="1"/>
        <end position="37"/>
    </location>
</feature>
<evidence type="ECO:0000256" key="1">
    <source>
        <dbReference type="SAM" id="MobiDB-lite"/>
    </source>
</evidence>
<dbReference type="AlphaFoldDB" id="A0A2H1K4F3"/>
<dbReference type="EMBL" id="FXZD01000006">
    <property type="protein sequence ID" value="SMX94593.1"/>
    <property type="molecule type" value="Genomic_DNA"/>
</dbReference>
<name>A0A2H1K4F3_9MICO</name>
<gene>
    <name evidence="2" type="ORF">BANT918_02145</name>
</gene>
<organism evidence="2 3">
    <name type="scientific">Brevibacterium antiquum CNRZ 918</name>
    <dbReference type="NCBI Taxonomy" id="1255637"/>
    <lineage>
        <taxon>Bacteria</taxon>
        <taxon>Bacillati</taxon>
        <taxon>Actinomycetota</taxon>
        <taxon>Actinomycetes</taxon>
        <taxon>Micrococcales</taxon>
        <taxon>Brevibacteriaceae</taxon>
        <taxon>Brevibacterium</taxon>
    </lineage>
</organism>
<dbReference type="OrthoDB" id="3255666at2"/>
<protein>
    <submittedName>
        <fullName evidence="2">Uncharacterized protein</fullName>
    </submittedName>
</protein>
<proteinExistence type="predicted"/>
<dbReference type="Proteomes" id="UP000234433">
    <property type="component" value="Unassembled WGS sequence"/>
</dbReference>
<feature type="compositionally biased region" description="Basic and acidic residues" evidence="1">
    <location>
        <begin position="8"/>
        <end position="17"/>
    </location>
</feature>
<sequence>MAPAHAIDGPDAHDHATKQLAPELTIDGPQQDGYSSSYTIHTEDLDVAKPTFSNPDLTTFCRLNDLDLTCIGQHLTCTVGDDFPGSTGVYAGDLAVASWFGTLNGSVE</sequence>
<evidence type="ECO:0000313" key="3">
    <source>
        <dbReference type="Proteomes" id="UP000234433"/>
    </source>
</evidence>
<evidence type="ECO:0000313" key="2">
    <source>
        <dbReference type="EMBL" id="SMX94593.1"/>
    </source>
</evidence>